<dbReference type="EMBL" id="JAACJO010000004">
    <property type="protein sequence ID" value="KAF5359296.1"/>
    <property type="molecule type" value="Genomic_DNA"/>
</dbReference>
<dbReference type="PROSITE" id="PS00941">
    <property type="entry name" value="CARBOXYLESTERASE_B_2"/>
    <property type="match status" value="1"/>
</dbReference>
<evidence type="ECO:0000313" key="6">
    <source>
        <dbReference type="Proteomes" id="UP000559027"/>
    </source>
</evidence>
<dbReference type="InterPro" id="IPR029058">
    <property type="entry name" value="AB_hydrolase_fold"/>
</dbReference>
<feature type="transmembrane region" description="Helical" evidence="2">
    <location>
        <begin position="982"/>
        <end position="1004"/>
    </location>
</feature>
<accession>A0A8H5G6X1</accession>
<protein>
    <recommendedName>
        <fullName evidence="4">Major facilitator superfamily (MFS) profile domain-containing protein</fullName>
    </recommendedName>
</protein>
<name>A0A8H5G6X1_9AGAR</name>
<feature type="domain" description="Major facilitator superfamily (MFS) profile" evidence="4">
    <location>
        <begin position="628"/>
        <end position="1111"/>
    </location>
</feature>
<dbReference type="Gene3D" id="3.40.50.1820">
    <property type="entry name" value="alpha/beta hydrolase"/>
    <property type="match status" value="1"/>
</dbReference>
<feature type="transmembrane region" description="Helical" evidence="2">
    <location>
        <begin position="1010"/>
        <end position="1035"/>
    </location>
</feature>
<evidence type="ECO:0000256" key="3">
    <source>
        <dbReference type="SAM" id="SignalP"/>
    </source>
</evidence>
<feature type="transmembrane region" description="Helical" evidence="2">
    <location>
        <begin position="1047"/>
        <end position="1066"/>
    </location>
</feature>
<dbReference type="PANTHER" id="PTHR11559">
    <property type="entry name" value="CARBOXYLESTERASE"/>
    <property type="match status" value="1"/>
</dbReference>
<feature type="transmembrane region" description="Helical" evidence="2">
    <location>
        <begin position="1086"/>
        <end position="1106"/>
    </location>
</feature>
<dbReference type="GO" id="GO:0022857">
    <property type="term" value="F:transmembrane transporter activity"/>
    <property type="evidence" value="ECO:0007669"/>
    <property type="project" value="InterPro"/>
</dbReference>
<feature type="transmembrane region" description="Helical" evidence="2">
    <location>
        <begin position="802"/>
        <end position="824"/>
    </location>
</feature>
<keyword evidence="2" id="KW-0812">Transmembrane</keyword>
<feature type="transmembrane region" description="Helical" evidence="2">
    <location>
        <begin position="951"/>
        <end position="970"/>
    </location>
</feature>
<dbReference type="SUPFAM" id="SSF53474">
    <property type="entry name" value="alpha/beta-Hydrolases"/>
    <property type="match status" value="1"/>
</dbReference>
<dbReference type="OrthoDB" id="408631at2759"/>
<dbReference type="InterPro" id="IPR050309">
    <property type="entry name" value="Type-B_Carboxylest/Lipase"/>
</dbReference>
<keyword evidence="6" id="KW-1185">Reference proteome</keyword>
<keyword evidence="2" id="KW-1133">Transmembrane helix</keyword>
<evidence type="ECO:0000256" key="2">
    <source>
        <dbReference type="SAM" id="Phobius"/>
    </source>
</evidence>
<dbReference type="InterPro" id="IPR011701">
    <property type="entry name" value="MFS"/>
</dbReference>
<comment type="caution">
    <text evidence="5">The sequence shown here is derived from an EMBL/GenBank/DDBJ whole genome shotgun (WGS) entry which is preliminary data.</text>
</comment>
<evidence type="ECO:0000256" key="1">
    <source>
        <dbReference type="ARBA" id="ARBA00004141"/>
    </source>
</evidence>
<dbReference type="GO" id="GO:0016020">
    <property type="term" value="C:membrane"/>
    <property type="evidence" value="ECO:0007669"/>
    <property type="project" value="UniProtKB-SubCell"/>
</dbReference>
<feature type="signal peptide" evidence="3">
    <location>
        <begin position="1"/>
        <end position="29"/>
    </location>
</feature>
<dbReference type="PROSITE" id="PS50850">
    <property type="entry name" value="MFS"/>
    <property type="match status" value="1"/>
</dbReference>
<dbReference type="Gene3D" id="1.20.1250.20">
    <property type="entry name" value="MFS general substrate transporter like domains"/>
    <property type="match status" value="1"/>
</dbReference>
<keyword evidence="2" id="KW-0472">Membrane</keyword>
<evidence type="ECO:0000313" key="5">
    <source>
        <dbReference type="EMBL" id="KAF5359296.1"/>
    </source>
</evidence>
<reference evidence="5 6" key="1">
    <citation type="journal article" date="2020" name="ISME J.">
        <title>Uncovering the hidden diversity of litter-decomposition mechanisms in mushroom-forming fungi.</title>
        <authorList>
            <person name="Floudas D."/>
            <person name="Bentzer J."/>
            <person name="Ahren D."/>
            <person name="Johansson T."/>
            <person name="Persson P."/>
            <person name="Tunlid A."/>
        </authorList>
    </citation>
    <scope>NUCLEOTIDE SEQUENCE [LARGE SCALE GENOMIC DNA]</scope>
    <source>
        <strain evidence="5 6">CBS 146.42</strain>
    </source>
</reference>
<sequence>MLFPIPTMLLRHFQGLAVVSLSLNFGARAADDLDIRLRTGIFRGTSTVGSNVDKWFGIPFAQPPVGELRFKAPVAITERSSALKNATTFGNACPQPPANLGAPMSEDCLFLNVWRPAGRLDKKLPVLFWIHGGAYTNGAASMPDYDGTELVRRSAAIGKPVIFVSTNYRVNTFGFLSSAHQPPEDLNAGLLDQRMALEFVQDNIAAFGYNLGPAGAGSVQAHFIYPADRPLFRAGIGNSPTGPFKTSPPASTYDRPGLPFNRLLSQTGCTGSMSPVDCLRAVPFETLLNVSNTMVSSTLNHQLWQPSIGPAGSMMTELASSKIARGDFLSLPFMSGTNVNEGNGFSTSLRNLRLTGQAQASAFNNFIRALVIDNTTLTQNVLDEFDDLFPENDPTLGAPFNTGDSLRFFLEHGASRQPMFAYYFREFIPGNDPTLGVFHASELPLLFGSTASFPSIEVDFATQMKDFWITFVNDLNPGMCSAAEGRLSHQIKLDFVRSKSGCKQPLLRFPRQNSHLAGISLIQLLQPLTGWRKRRLSPGFLIFTTIKSLASSKVSWSSNPPIFPPPCVEPSTRAFHPMADISDIRRSTNVGQEIEHRRPLKSTSAVTRNGPETIDAEEAPRTPLPKFQLFLILLIQFAEPITAVVIYPFVNQFVRDTGITQGDDRKTGYYAGVIESAFFFAEAVTVFHWGWLSDRFGRRPILLLGPLGLAFAMMRFGYSTSFWPMVWSRCMQGVFNGNIGVSKTVMVELSDSTNIGEAFAMMPLMWSAGTTVAPIMGGVLSNPAKRWPNIFGKITLFKEHPYFLPCLVSGILSFFTFVIGFLGLKETHPALSASKTSVSDKERRRDTEISNVSSIDTLLGGNDTLDYGTVTSTRCPSPASSEASTDSVKKLADPNSESATLRSVLASRKMQFIIINYIFLTFTDMCYTVLLPLIFSTSIETGGLSLTPYEIGLTMGIWGVINAFVQIYWFGKILRKYGGPSLYKVSYTCYLMCLLTFPLATYFAQQSGKAGFGAWVMILVQLLFRFFSYMTYGAIHVIIAESTPKRILGSMNGLVQMTGCMMRTLAPTFASSLFSVSIQEQILGGYFVYVVIYAIVLVGIGFSRGLTDHKQKGRSA</sequence>
<evidence type="ECO:0000259" key="4">
    <source>
        <dbReference type="PROSITE" id="PS50850"/>
    </source>
</evidence>
<organism evidence="5 6">
    <name type="scientific">Leucocoprinus leucothites</name>
    <dbReference type="NCBI Taxonomy" id="201217"/>
    <lineage>
        <taxon>Eukaryota</taxon>
        <taxon>Fungi</taxon>
        <taxon>Dikarya</taxon>
        <taxon>Basidiomycota</taxon>
        <taxon>Agaricomycotina</taxon>
        <taxon>Agaricomycetes</taxon>
        <taxon>Agaricomycetidae</taxon>
        <taxon>Agaricales</taxon>
        <taxon>Agaricineae</taxon>
        <taxon>Agaricaceae</taxon>
        <taxon>Leucocoprinus</taxon>
    </lineage>
</organism>
<keyword evidence="3" id="KW-0732">Signal</keyword>
<feature type="transmembrane region" description="Helical" evidence="2">
    <location>
        <begin position="669"/>
        <end position="689"/>
    </location>
</feature>
<dbReference type="InterPro" id="IPR002018">
    <property type="entry name" value="CarbesteraseB"/>
</dbReference>
<dbReference type="Pfam" id="PF07690">
    <property type="entry name" value="MFS_1"/>
    <property type="match status" value="1"/>
</dbReference>
<dbReference type="InterPro" id="IPR020846">
    <property type="entry name" value="MFS_dom"/>
</dbReference>
<comment type="subcellular location">
    <subcellularLocation>
        <location evidence="1">Membrane</location>
        <topology evidence="1">Multi-pass membrane protein</topology>
    </subcellularLocation>
</comment>
<dbReference type="InterPro" id="IPR036259">
    <property type="entry name" value="MFS_trans_sf"/>
</dbReference>
<dbReference type="Proteomes" id="UP000559027">
    <property type="component" value="Unassembled WGS sequence"/>
</dbReference>
<feature type="transmembrane region" description="Helical" evidence="2">
    <location>
        <begin position="629"/>
        <end position="649"/>
    </location>
</feature>
<proteinExistence type="predicted"/>
<gene>
    <name evidence="5" type="ORF">D9756_003069</name>
</gene>
<dbReference type="AlphaFoldDB" id="A0A8H5G6X1"/>
<dbReference type="Pfam" id="PF00135">
    <property type="entry name" value="COesterase"/>
    <property type="match status" value="1"/>
</dbReference>
<dbReference type="SUPFAM" id="SSF103473">
    <property type="entry name" value="MFS general substrate transporter"/>
    <property type="match status" value="1"/>
</dbReference>
<feature type="transmembrane region" description="Helical" evidence="2">
    <location>
        <begin position="701"/>
        <end position="718"/>
    </location>
</feature>
<feature type="chain" id="PRO_5034470423" description="Major facilitator superfamily (MFS) profile domain-containing protein" evidence="3">
    <location>
        <begin position="30"/>
        <end position="1116"/>
    </location>
</feature>
<feature type="transmembrane region" description="Helical" evidence="2">
    <location>
        <begin position="912"/>
        <end position="939"/>
    </location>
</feature>
<dbReference type="InterPro" id="IPR019819">
    <property type="entry name" value="Carboxylesterase_B_CS"/>
</dbReference>